<gene>
    <name evidence="1" type="ORF">SNAT2548_LOCUS18729</name>
</gene>
<dbReference type="AlphaFoldDB" id="A0A812P7X8"/>
<sequence>MCKPVAAMNEKTSQALIDKKEPACPICASAPLQNHQLTSHIYELVSTNGRNEFSVFLFQFASNAICCVCLGLGHKAQELLTSNCIYEWSLPPCFPSLTSLTYRHL</sequence>
<name>A0A812P7X8_9DINO</name>
<reference evidence="1" key="1">
    <citation type="submission" date="2021-02" db="EMBL/GenBank/DDBJ databases">
        <authorList>
            <person name="Dougan E. K."/>
            <person name="Rhodes N."/>
            <person name="Thang M."/>
            <person name="Chan C."/>
        </authorList>
    </citation>
    <scope>NUCLEOTIDE SEQUENCE</scope>
</reference>
<dbReference type="EMBL" id="CAJNDS010002154">
    <property type="protein sequence ID" value="CAE7353880.1"/>
    <property type="molecule type" value="Genomic_DNA"/>
</dbReference>
<keyword evidence="2" id="KW-1185">Reference proteome</keyword>
<evidence type="ECO:0000313" key="2">
    <source>
        <dbReference type="Proteomes" id="UP000604046"/>
    </source>
</evidence>
<accession>A0A812P7X8</accession>
<organism evidence="1 2">
    <name type="scientific">Symbiodinium natans</name>
    <dbReference type="NCBI Taxonomy" id="878477"/>
    <lineage>
        <taxon>Eukaryota</taxon>
        <taxon>Sar</taxon>
        <taxon>Alveolata</taxon>
        <taxon>Dinophyceae</taxon>
        <taxon>Suessiales</taxon>
        <taxon>Symbiodiniaceae</taxon>
        <taxon>Symbiodinium</taxon>
    </lineage>
</organism>
<comment type="caution">
    <text evidence="1">The sequence shown here is derived from an EMBL/GenBank/DDBJ whole genome shotgun (WGS) entry which is preliminary data.</text>
</comment>
<protein>
    <submittedName>
        <fullName evidence="1">Uncharacterized protein</fullName>
    </submittedName>
</protein>
<proteinExistence type="predicted"/>
<evidence type="ECO:0000313" key="1">
    <source>
        <dbReference type="EMBL" id="CAE7353880.1"/>
    </source>
</evidence>
<dbReference type="Proteomes" id="UP000604046">
    <property type="component" value="Unassembled WGS sequence"/>
</dbReference>